<reference evidence="1" key="1">
    <citation type="journal article" date="2019" name="Sci. Rep.">
        <title>Draft genome of Tanacetum cinerariifolium, the natural source of mosquito coil.</title>
        <authorList>
            <person name="Yamashiro T."/>
            <person name="Shiraishi A."/>
            <person name="Satake H."/>
            <person name="Nakayama K."/>
        </authorList>
    </citation>
    <scope>NUCLEOTIDE SEQUENCE</scope>
</reference>
<sequence>MEKIVEDLDILLSRMDIFVSKIKDTASDMAELMNIVRVVPENILQDSNPDEIRYWYEFGAINSIYLTLPDFPEVSKMSMWLQSSIKKCYQNNPIINYKDQLMLKFLSAGPDFHNEYRSPTYHFIQLVIVNDKDNNMETFRKPFPRFSREGLRIRRAIGLRIILTTMEMTLKRDFRTYEGESKFSPVMITPAKKSPSGAIMYLQQRMKMIERGIIKSCPDAQSKFCEQRNHARQGVGICLTCSKIKK</sequence>
<dbReference type="EMBL" id="BKCJ010581460">
    <property type="protein sequence ID" value="GFB23331.1"/>
    <property type="molecule type" value="Genomic_DNA"/>
</dbReference>
<dbReference type="AlphaFoldDB" id="A0A699L2N7"/>
<proteinExistence type="predicted"/>
<name>A0A699L2N7_TANCI</name>
<gene>
    <name evidence="1" type="ORF">Tci_695302</name>
</gene>
<protein>
    <submittedName>
        <fullName evidence="1">Uncharacterized protein</fullName>
    </submittedName>
</protein>
<comment type="caution">
    <text evidence="1">The sequence shown here is derived from an EMBL/GenBank/DDBJ whole genome shotgun (WGS) entry which is preliminary data.</text>
</comment>
<organism evidence="1">
    <name type="scientific">Tanacetum cinerariifolium</name>
    <name type="common">Dalmatian daisy</name>
    <name type="synonym">Chrysanthemum cinerariifolium</name>
    <dbReference type="NCBI Taxonomy" id="118510"/>
    <lineage>
        <taxon>Eukaryota</taxon>
        <taxon>Viridiplantae</taxon>
        <taxon>Streptophyta</taxon>
        <taxon>Embryophyta</taxon>
        <taxon>Tracheophyta</taxon>
        <taxon>Spermatophyta</taxon>
        <taxon>Magnoliopsida</taxon>
        <taxon>eudicotyledons</taxon>
        <taxon>Gunneridae</taxon>
        <taxon>Pentapetalae</taxon>
        <taxon>asterids</taxon>
        <taxon>campanulids</taxon>
        <taxon>Asterales</taxon>
        <taxon>Asteraceae</taxon>
        <taxon>Asteroideae</taxon>
        <taxon>Anthemideae</taxon>
        <taxon>Anthemidinae</taxon>
        <taxon>Tanacetum</taxon>
    </lineage>
</organism>
<evidence type="ECO:0000313" key="1">
    <source>
        <dbReference type="EMBL" id="GFB23331.1"/>
    </source>
</evidence>
<accession>A0A699L2N7</accession>